<dbReference type="InterPro" id="IPR000863">
    <property type="entry name" value="Sulfotransferase_dom"/>
</dbReference>
<evidence type="ECO:0000256" key="2">
    <source>
        <dbReference type="ARBA" id="ARBA00022679"/>
    </source>
</evidence>
<dbReference type="Pfam" id="PF00685">
    <property type="entry name" value="Sulfotransfer_1"/>
    <property type="match status" value="1"/>
</dbReference>
<keyword evidence="2 4" id="KW-0808">Transferase</keyword>
<dbReference type="EMBL" id="ANOH01000283">
    <property type="protein sequence ID" value="EMI54328.1"/>
    <property type="molecule type" value="Genomic_DNA"/>
</dbReference>
<comment type="similarity">
    <text evidence="1">Belongs to the sulfotransferase 1 family.</text>
</comment>
<organism evidence="4 5">
    <name type="scientific">Rhodopirellula sallentina SM41</name>
    <dbReference type="NCBI Taxonomy" id="1263870"/>
    <lineage>
        <taxon>Bacteria</taxon>
        <taxon>Pseudomonadati</taxon>
        <taxon>Planctomycetota</taxon>
        <taxon>Planctomycetia</taxon>
        <taxon>Pirellulales</taxon>
        <taxon>Pirellulaceae</taxon>
        <taxon>Rhodopirellula</taxon>
    </lineage>
</organism>
<dbReference type="PANTHER" id="PTHR11783">
    <property type="entry name" value="SULFOTRANSFERASE SULT"/>
    <property type="match status" value="1"/>
</dbReference>
<dbReference type="GO" id="GO:0008146">
    <property type="term" value="F:sulfotransferase activity"/>
    <property type="evidence" value="ECO:0007669"/>
    <property type="project" value="InterPro"/>
</dbReference>
<evidence type="ECO:0000313" key="5">
    <source>
        <dbReference type="Proteomes" id="UP000011885"/>
    </source>
</evidence>
<evidence type="ECO:0000259" key="3">
    <source>
        <dbReference type="Pfam" id="PF00685"/>
    </source>
</evidence>
<evidence type="ECO:0000313" key="4">
    <source>
        <dbReference type="EMBL" id="EMI54328.1"/>
    </source>
</evidence>
<name>M5UE98_9BACT</name>
<accession>M5UE98</accession>
<dbReference type="Proteomes" id="UP000011885">
    <property type="component" value="Unassembled WGS sequence"/>
</dbReference>
<gene>
    <name evidence="4" type="ORF">RSSM_04244</name>
</gene>
<dbReference type="AlphaFoldDB" id="M5UE98"/>
<keyword evidence="5" id="KW-1185">Reference proteome</keyword>
<dbReference type="Gene3D" id="3.40.50.300">
    <property type="entry name" value="P-loop containing nucleotide triphosphate hydrolases"/>
    <property type="match status" value="1"/>
</dbReference>
<comment type="caution">
    <text evidence="4">The sequence shown here is derived from an EMBL/GenBank/DDBJ whole genome shotgun (WGS) entry which is preliminary data.</text>
</comment>
<proteinExistence type="inferred from homology"/>
<feature type="domain" description="Sulfotransferase" evidence="3">
    <location>
        <begin position="85"/>
        <end position="253"/>
    </location>
</feature>
<evidence type="ECO:0000256" key="1">
    <source>
        <dbReference type="ARBA" id="ARBA00005771"/>
    </source>
</evidence>
<reference evidence="4 5" key="1">
    <citation type="journal article" date="2013" name="Mar. Genomics">
        <title>Expression of sulfatases in Rhodopirellula baltica and the diversity of sulfatases in the genus Rhodopirellula.</title>
        <authorList>
            <person name="Wegner C.E."/>
            <person name="Richter-Heitmann T."/>
            <person name="Klindworth A."/>
            <person name="Klockow C."/>
            <person name="Richter M."/>
            <person name="Achstetter T."/>
            <person name="Glockner F.O."/>
            <person name="Harder J."/>
        </authorList>
    </citation>
    <scope>NUCLEOTIDE SEQUENCE [LARGE SCALE GENOMIC DNA]</scope>
    <source>
        <strain evidence="4 5">SM41</strain>
    </source>
</reference>
<protein>
    <submittedName>
        <fullName evidence="4">Sulfotransferase</fullName>
    </submittedName>
</protein>
<dbReference type="SUPFAM" id="SSF52540">
    <property type="entry name" value="P-loop containing nucleoside triphosphate hydrolases"/>
    <property type="match status" value="1"/>
</dbReference>
<dbReference type="InterPro" id="IPR027417">
    <property type="entry name" value="P-loop_NTPase"/>
</dbReference>
<sequence length="256" mass="29207">MSGNSKRSRWIIRAEAAYRQFFVRYCCDRQSSLQVAEFPKSGGSWISGMVSDLLQIDFPRNRFPASRSSLFHGHVLVRFPVKNALVVWRDPRDVMVSWYFHSIVGNSHVQPSFVASCRRRSGIVDAGNVKSNMQKFVRWCFEDPYSPAFTWSDFYDYWSCQDCDVLKYEDVLQNPVDALLSLEFLSCFSGDREASVRRVVEAHSFAKQSGRRSGVEVKGAFLRKGVAGDWVNYFDSDALATLMSYAGDRMNGLGYT</sequence>